<organism evidence="10 11">
    <name type="scientific">Plutella xylostella</name>
    <name type="common">Diamondback moth</name>
    <name type="synonym">Plutella maculipennis</name>
    <dbReference type="NCBI Taxonomy" id="51655"/>
    <lineage>
        <taxon>Eukaryota</taxon>
        <taxon>Metazoa</taxon>
        <taxon>Ecdysozoa</taxon>
        <taxon>Arthropoda</taxon>
        <taxon>Hexapoda</taxon>
        <taxon>Insecta</taxon>
        <taxon>Pterygota</taxon>
        <taxon>Neoptera</taxon>
        <taxon>Endopterygota</taxon>
        <taxon>Lepidoptera</taxon>
        <taxon>Glossata</taxon>
        <taxon>Ditrysia</taxon>
        <taxon>Yponomeutoidea</taxon>
        <taxon>Plutellidae</taxon>
        <taxon>Plutella</taxon>
    </lineage>
</organism>
<dbReference type="InterPro" id="IPR044428">
    <property type="entry name" value="SETD3_SET"/>
</dbReference>
<proteinExistence type="inferred from homology"/>
<keyword evidence="11" id="KW-1185">Reference proteome</keyword>
<reference evidence="10 11" key="1">
    <citation type="submission" date="2021-06" db="EMBL/GenBank/DDBJ databases">
        <title>A haploid diamondback moth (Plutella xylostella L.) genome assembly resolves 31 chromosomes and identifies a diamide resistance mutation.</title>
        <authorList>
            <person name="Ward C.M."/>
            <person name="Perry K.D."/>
            <person name="Baker G."/>
            <person name="Powis K."/>
            <person name="Heckel D.G."/>
            <person name="Baxter S.W."/>
        </authorList>
    </citation>
    <scope>NUCLEOTIDE SEQUENCE [LARGE SCALE GENOMIC DNA]</scope>
    <source>
        <strain evidence="10 11">LV</strain>
        <tissue evidence="10">Single pupa</tissue>
    </source>
</reference>
<gene>
    <name evidence="10" type="ORF">JYU34_013502</name>
</gene>
<evidence type="ECO:0000256" key="3">
    <source>
        <dbReference type="ARBA" id="ARBA00022603"/>
    </source>
</evidence>
<comment type="catalytic activity">
    <reaction evidence="7">
        <text>L-histidyl-[protein] + S-adenosyl-L-methionine = N(tele)-methyl-L-histidyl-[protein] + S-adenosyl-L-homocysteine + H(+)</text>
        <dbReference type="Rhea" id="RHEA:19369"/>
        <dbReference type="Rhea" id="RHEA-COMP:9745"/>
        <dbReference type="Rhea" id="RHEA-COMP:11600"/>
        <dbReference type="ChEBI" id="CHEBI:15378"/>
        <dbReference type="ChEBI" id="CHEBI:16367"/>
        <dbReference type="ChEBI" id="CHEBI:29979"/>
        <dbReference type="ChEBI" id="CHEBI:57856"/>
        <dbReference type="ChEBI" id="CHEBI:59789"/>
        <dbReference type="EC" id="2.1.1.85"/>
    </reaction>
</comment>
<dbReference type="Proteomes" id="UP000823941">
    <property type="component" value="Chromosome 18"/>
</dbReference>
<evidence type="ECO:0000256" key="8">
    <source>
        <dbReference type="SAM" id="MobiDB-lite"/>
    </source>
</evidence>
<dbReference type="PANTHER" id="PTHR13271:SF47">
    <property type="entry name" value="ACTIN-HISTIDINE N-METHYLTRANSFERASE"/>
    <property type="match status" value="1"/>
</dbReference>
<keyword evidence="5 7" id="KW-0949">S-adenosyl-L-methionine</keyword>
<comment type="similarity">
    <text evidence="7">Belongs to the class V-like SAM-binding methyltransferase superfamily. SETD3 actin-histidine methyltransferase family.</text>
</comment>
<evidence type="ECO:0000313" key="10">
    <source>
        <dbReference type="EMBL" id="KAG7302047.1"/>
    </source>
</evidence>
<dbReference type="InterPro" id="IPR025785">
    <property type="entry name" value="SETD3"/>
</dbReference>
<dbReference type="PANTHER" id="PTHR13271">
    <property type="entry name" value="UNCHARACTERIZED PUTATIVE METHYLTRANSFERASE"/>
    <property type="match status" value="1"/>
</dbReference>
<feature type="region of interest" description="Disordered" evidence="8">
    <location>
        <begin position="1"/>
        <end position="25"/>
    </location>
</feature>
<dbReference type="PROSITE" id="PS50280">
    <property type="entry name" value="SET"/>
    <property type="match status" value="1"/>
</dbReference>
<dbReference type="InterPro" id="IPR036464">
    <property type="entry name" value="Rubisco_LSMT_subst-bd_sf"/>
</dbReference>
<dbReference type="SUPFAM" id="SSF81822">
    <property type="entry name" value="RuBisCo LSMT C-terminal, substrate-binding domain"/>
    <property type="match status" value="1"/>
</dbReference>
<dbReference type="InterPro" id="IPR001214">
    <property type="entry name" value="SET_dom"/>
</dbReference>
<accession>A0ABQ7Q9Y7</accession>
<dbReference type="EC" id="2.1.1.85" evidence="7"/>
<dbReference type="CDD" id="cd19176">
    <property type="entry name" value="SET_SETD3"/>
    <property type="match status" value="1"/>
</dbReference>
<evidence type="ECO:0000259" key="9">
    <source>
        <dbReference type="PROSITE" id="PS50280"/>
    </source>
</evidence>
<dbReference type="Pfam" id="PF09273">
    <property type="entry name" value="Rubis-subs-bind"/>
    <property type="match status" value="1"/>
</dbReference>
<comment type="caution">
    <text evidence="10">The sequence shown here is derived from an EMBL/GenBank/DDBJ whole genome shotgun (WGS) entry which is preliminary data.</text>
</comment>
<evidence type="ECO:0000256" key="4">
    <source>
        <dbReference type="ARBA" id="ARBA00022679"/>
    </source>
</evidence>
<comment type="subcellular location">
    <subcellularLocation>
        <location evidence="1">Cytoplasm</location>
    </subcellularLocation>
</comment>
<evidence type="ECO:0000256" key="2">
    <source>
        <dbReference type="ARBA" id="ARBA00022490"/>
    </source>
</evidence>
<evidence type="ECO:0000256" key="6">
    <source>
        <dbReference type="ARBA" id="ARBA00023203"/>
    </source>
</evidence>
<evidence type="ECO:0000256" key="7">
    <source>
        <dbReference type="PROSITE-ProRule" id="PRU00898"/>
    </source>
</evidence>
<evidence type="ECO:0000313" key="11">
    <source>
        <dbReference type="Proteomes" id="UP000823941"/>
    </source>
</evidence>
<name>A0ABQ7Q9Y7_PLUXY</name>
<dbReference type="EMBL" id="JAHIBW010000018">
    <property type="protein sequence ID" value="KAG7302047.1"/>
    <property type="molecule type" value="Genomic_DNA"/>
</dbReference>
<dbReference type="PROSITE" id="PS51565">
    <property type="entry name" value="SAM_MT85_SETD3"/>
    <property type="match status" value="1"/>
</dbReference>
<keyword evidence="6" id="KW-0009">Actin-binding</keyword>
<feature type="domain" description="SET" evidence="9">
    <location>
        <begin position="101"/>
        <end position="319"/>
    </location>
</feature>
<feature type="compositionally biased region" description="Basic and acidic residues" evidence="8">
    <location>
        <begin position="15"/>
        <end position="25"/>
    </location>
</feature>
<keyword evidence="3 7" id="KW-0489">Methyltransferase</keyword>
<keyword evidence="4 7" id="KW-0808">Transferase</keyword>
<evidence type="ECO:0000256" key="5">
    <source>
        <dbReference type="ARBA" id="ARBA00022691"/>
    </source>
</evidence>
<dbReference type="Gene3D" id="3.90.1410.10">
    <property type="entry name" value="set domain protein methyltransferase, domain 1"/>
    <property type="match status" value="1"/>
</dbReference>
<dbReference type="InterPro" id="IPR015353">
    <property type="entry name" value="Rubisco_LSMT_subst-bd"/>
</dbReference>
<evidence type="ECO:0000256" key="1">
    <source>
        <dbReference type="ARBA" id="ARBA00004496"/>
    </source>
</evidence>
<dbReference type="Gene3D" id="3.90.1420.10">
    <property type="entry name" value="Rubisco LSMT, substrate-binding domain"/>
    <property type="match status" value="2"/>
</dbReference>
<dbReference type="Pfam" id="PF00856">
    <property type="entry name" value="SET"/>
    <property type="match status" value="1"/>
</dbReference>
<dbReference type="InterPro" id="IPR046341">
    <property type="entry name" value="SET_dom_sf"/>
</dbReference>
<sequence>MGRKSSSKQNTKKNSSKEGSKYEQQKRKELAVLVDKLLKLTSIFQATVTPAKSWEHYLEIESLLKQIQNIEAPKTKSETPSRESNIQEFLKWLSENEAQYEGVEIASFKGYDLGLKATKDFKEGSLMLTIPRKVMMSEQDARESILGKFIEVDPLLQNMPNITLALFLLMEKSKPDSFWAPYIAVLPERYSTILYFTPEELAELKPSPVLESSLKLYRSIARQYAYFYMKIHTLDLPVVKNLQDIFTFENYRWAVSTVMTRQNNISLSHADTTAFIPLWDMCNHQHGKITTDFNKELSRGECFALRDFAAGEQLFIFYGARPNSDLFLHNGFVYPDNQYDSLSLCLGISSEDPRRAARRALLSRLGLGGAAHYPLYAAAAPVSAELRAIPCGLGWGAAHCPLYAAAAPVSAELRAFVRIFCMDEEDLTKWSSHNVPSELVSSEPSSAEAVGAALDRKAYNYLMTRCKLLKTLYAKSKTEEKELTLHRNNVKLLKECEVRILDGAIEYLQGVIDSLPVEETK</sequence>
<dbReference type="SUPFAM" id="SSF82199">
    <property type="entry name" value="SET domain"/>
    <property type="match status" value="1"/>
</dbReference>
<protein>
    <recommendedName>
        <fullName evidence="7">protein-histidine N-methyltransferase</fullName>
        <ecNumber evidence="7">2.1.1.85</ecNumber>
    </recommendedName>
</protein>
<keyword evidence="2" id="KW-0963">Cytoplasm</keyword>
<dbReference type="InterPro" id="IPR050600">
    <property type="entry name" value="SETD3_SETD6_MTase"/>
</dbReference>